<accession>A0ABT6FYN6</accession>
<keyword evidence="1" id="KW-0812">Transmembrane</keyword>
<evidence type="ECO:0000256" key="1">
    <source>
        <dbReference type="SAM" id="Phobius"/>
    </source>
</evidence>
<dbReference type="RefSeq" id="WP_278004368.1">
    <property type="nucleotide sequence ID" value="NZ_JARSBN010000002.1"/>
</dbReference>
<organism evidence="2 3">
    <name type="scientific">Winogradskyella marincola</name>
    <dbReference type="NCBI Taxonomy" id="3037795"/>
    <lineage>
        <taxon>Bacteria</taxon>
        <taxon>Pseudomonadati</taxon>
        <taxon>Bacteroidota</taxon>
        <taxon>Flavobacteriia</taxon>
        <taxon>Flavobacteriales</taxon>
        <taxon>Flavobacteriaceae</taxon>
        <taxon>Winogradskyella</taxon>
    </lineage>
</organism>
<proteinExistence type="predicted"/>
<feature type="transmembrane region" description="Helical" evidence="1">
    <location>
        <begin position="12"/>
        <end position="31"/>
    </location>
</feature>
<feature type="transmembrane region" description="Helical" evidence="1">
    <location>
        <begin position="51"/>
        <end position="70"/>
    </location>
</feature>
<dbReference type="PANTHER" id="PTHR37692:SF1">
    <property type="entry name" value="DUF420 DOMAIN-CONTAINING PROTEIN"/>
    <property type="match status" value="1"/>
</dbReference>
<feature type="transmembrane region" description="Helical" evidence="1">
    <location>
        <begin position="161"/>
        <end position="180"/>
    </location>
</feature>
<dbReference type="InterPro" id="IPR007352">
    <property type="entry name" value="DUF420"/>
</dbReference>
<keyword evidence="1" id="KW-1133">Transmembrane helix</keyword>
<keyword evidence="1" id="KW-0472">Membrane</keyword>
<reference evidence="2 3" key="1">
    <citation type="submission" date="2023-03" db="EMBL/GenBank/DDBJ databases">
        <title>Strain YYF002 represents a novel species in the genus Winogradskyella isolated from seawater.</title>
        <authorList>
            <person name="Fu Z.-Y."/>
        </authorList>
    </citation>
    <scope>NUCLEOTIDE SEQUENCE [LARGE SCALE GENOMIC DNA]</scope>
    <source>
        <strain evidence="2 3">YYF002</strain>
    </source>
</reference>
<feature type="transmembrane region" description="Helical" evidence="1">
    <location>
        <begin position="82"/>
        <end position="101"/>
    </location>
</feature>
<dbReference type="PANTHER" id="PTHR37692">
    <property type="entry name" value="HYPOTHETICAL MEMBRANE SPANNING PROTEIN"/>
    <property type="match status" value="1"/>
</dbReference>
<comment type="caution">
    <text evidence="2">The sequence shown here is derived from an EMBL/GenBank/DDBJ whole genome shotgun (WGS) entry which is preliminary data.</text>
</comment>
<gene>
    <name evidence="2" type="ORF">P7122_03365</name>
</gene>
<dbReference type="EMBL" id="JARSBN010000002">
    <property type="protein sequence ID" value="MDG4714898.1"/>
    <property type="molecule type" value="Genomic_DNA"/>
</dbReference>
<keyword evidence="3" id="KW-1185">Reference proteome</keyword>
<evidence type="ECO:0000313" key="3">
    <source>
        <dbReference type="Proteomes" id="UP001529085"/>
    </source>
</evidence>
<feature type="transmembrane region" description="Helical" evidence="1">
    <location>
        <begin position="116"/>
        <end position="141"/>
    </location>
</feature>
<dbReference type="InterPro" id="IPR013833">
    <property type="entry name" value="Cyt_c_oxidase_su3_a-hlx"/>
</dbReference>
<evidence type="ECO:0000313" key="2">
    <source>
        <dbReference type="EMBL" id="MDG4714898.1"/>
    </source>
</evidence>
<name>A0ABT6FYN6_9FLAO</name>
<dbReference type="Gene3D" id="1.20.120.80">
    <property type="entry name" value="Cytochrome c oxidase, subunit III, four-helix bundle"/>
    <property type="match status" value="1"/>
</dbReference>
<dbReference type="Proteomes" id="UP001529085">
    <property type="component" value="Unassembled WGS sequence"/>
</dbReference>
<sequence length="181" mass="20508">MSNVDLDQEKKYNKWIVVLSVVIPIAVAALFGINLRELGFDVEPLTMLPPIYAGINGLTAIVLIVAVIAIKNKNRKLHENLMKFAIALSVMFLVMYVAYHMTSDSTKFGGEGAIKYIYYFILITHILLSVVIIPFVLITYVRAITNNIERHKKIAKVTFPMWLYVAVTGVVVYFMISPYYI</sequence>
<dbReference type="Pfam" id="PF04238">
    <property type="entry name" value="DUF420"/>
    <property type="match status" value="1"/>
</dbReference>
<protein>
    <submittedName>
        <fullName evidence="2">DUF420 domain-containing protein</fullName>
    </submittedName>
</protein>